<proteinExistence type="predicted"/>
<evidence type="ECO:0000313" key="2">
    <source>
        <dbReference type="EMBL" id="TXJ12907.1"/>
    </source>
</evidence>
<dbReference type="Pfam" id="PF13181">
    <property type="entry name" value="TPR_8"/>
    <property type="match status" value="2"/>
</dbReference>
<accession>A0A5C8CIR9</accession>
<dbReference type="AlphaFoldDB" id="A0A5C8CIR9"/>
<reference evidence="2 3" key="1">
    <citation type="journal article" date="1992" name="Lakartidningen">
        <title>[Penicillin V and not amoxicillin is the first choice preparation in acute otitis].</title>
        <authorList>
            <person name="Kamme C."/>
            <person name="Lundgren K."/>
            <person name="Prellner K."/>
        </authorList>
    </citation>
    <scope>NUCLEOTIDE SEQUENCE [LARGE SCALE GENOMIC DNA]</scope>
    <source>
        <strain evidence="2 3">W1</strain>
    </source>
</reference>
<gene>
    <name evidence="2" type="ORF">EPJ80_04720</name>
</gene>
<feature type="repeat" description="TPR" evidence="1">
    <location>
        <begin position="53"/>
        <end position="86"/>
    </location>
</feature>
<sequence>MRKDELLNKLRNALEENKSEDINEAIKSLYDLKLYKDTAICLENAINSGIKNNNIYFQLGTIYGQIGDYSKSEEYFKENIKENNDWRAYMNLAMNYIHSGKIEKAIETLNDAVELPIIKNFVSSPSSYICNTELDIYVSALFYNRAKLFMQINEIDKAYSDLLQISAIDTGNFLIPLVMANIHIIKNEHKHAIDYINKSIGLVDNFLKNNKENNNIKYQYFSEFHLLYLGAMKSEDENFKNFVKSNFNSIFEKLIKKSIKSYIIDFNGDIKNNSLFYYTRYNEGYTKETIIEEYLYLSDPTNFNDPIDPIIRYIDDGASKDILNKIRIACLTTTPYDILMWGHYGDKSEGICIEYDISNLLNDRQDDIVLTKIKYSDYLEYNECNLYFEYKTNDNDIKKPLQLLDAFSIKHREWSYENEYRIIRYNKNEKLQLPIKAVYLGEKMNKENRIKLIEILKEKNIHYYDIKHKNKNIFELESKY</sequence>
<dbReference type="Pfam" id="PF11185">
    <property type="entry name" value="DUF2971"/>
    <property type="match status" value="1"/>
</dbReference>
<dbReference type="InterPro" id="IPR021352">
    <property type="entry name" value="DUF2971"/>
</dbReference>
<dbReference type="EMBL" id="SAXT01000003">
    <property type="protein sequence ID" value="TXJ12907.1"/>
    <property type="molecule type" value="Genomic_DNA"/>
</dbReference>
<name>A0A5C8CIR9_9SPIR</name>
<dbReference type="Proteomes" id="UP000325116">
    <property type="component" value="Unassembled WGS sequence"/>
</dbReference>
<dbReference type="InterPro" id="IPR019734">
    <property type="entry name" value="TPR_rpt"/>
</dbReference>
<dbReference type="Gene3D" id="1.25.40.10">
    <property type="entry name" value="Tetratricopeptide repeat domain"/>
    <property type="match status" value="1"/>
</dbReference>
<organism evidence="2 3">
    <name type="scientific">Brachyspira aalborgi</name>
    <dbReference type="NCBI Taxonomy" id="29522"/>
    <lineage>
        <taxon>Bacteria</taxon>
        <taxon>Pseudomonadati</taxon>
        <taxon>Spirochaetota</taxon>
        <taxon>Spirochaetia</taxon>
        <taxon>Brachyspirales</taxon>
        <taxon>Brachyspiraceae</taxon>
        <taxon>Brachyspira</taxon>
    </lineage>
</organism>
<dbReference type="SMART" id="SM00028">
    <property type="entry name" value="TPR"/>
    <property type="match status" value="4"/>
</dbReference>
<dbReference type="RefSeq" id="WP_147758103.1">
    <property type="nucleotide sequence ID" value="NZ_SAXT01000003.1"/>
</dbReference>
<dbReference type="InterPro" id="IPR011990">
    <property type="entry name" value="TPR-like_helical_dom_sf"/>
</dbReference>
<keyword evidence="1" id="KW-0802">TPR repeat</keyword>
<evidence type="ECO:0000313" key="3">
    <source>
        <dbReference type="Proteomes" id="UP000325116"/>
    </source>
</evidence>
<evidence type="ECO:0000256" key="1">
    <source>
        <dbReference type="PROSITE-ProRule" id="PRU00339"/>
    </source>
</evidence>
<comment type="caution">
    <text evidence="2">The sequence shown here is derived from an EMBL/GenBank/DDBJ whole genome shotgun (WGS) entry which is preliminary data.</text>
</comment>
<protein>
    <submittedName>
        <fullName evidence="2">DUF2971 domain-containing protein</fullName>
    </submittedName>
</protein>
<dbReference type="SUPFAM" id="SSF48452">
    <property type="entry name" value="TPR-like"/>
    <property type="match status" value="1"/>
</dbReference>
<dbReference type="PROSITE" id="PS50005">
    <property type="entry name" value="TPR"/>
    <property type="match status" value="1"/>
</dbReference>